<dbReference type="SUPFAM" id="SSF46785">
    <property type="entry name" value="Winged helix' DNA-binding domain"/>
    <property type="match status" value="1"/>
</dbReference>
<name>A0A9X3UIH6_9HYPH</name>
<dbReference type="InterPro" id="IPR036388">
    <property type="entry name" value="WH-like_DNA-bd_sf"/>
</dbReference>
<evidence type="ECO:0000256" key="3">
    <source>
        <dbReference type="ARBA" id="ARBA00023125"/>
    </source>
</evidence>
<feature type="domain" description="HTH lysR-type" evidence="5">
    <location>
        <begin position="10"/>
        <end position="67"/>
    </location>
</feature>
<dbReference type="GO" id="GO:0003700">
    <property type="term" value="F:DNA-binding transcription factor activity"/>
    <property type="evidence" value="ECO:0007669"/>
    <property type="project" value="InterPro"/>
</dbReference>
<dbReference type="PROSITE" id="PS50931">
    <property type="entry name" value="HTH_LYSR"/>
    <property type="match status" value="1"/>
</dbReference>
<dbReference type="Gene3D" id="3.40.190.10">
    <property type="entry name" value="Periplasmic binding protein-like II"/>
    <property type="match status" value="2"/>
</dbReference>
<evidence type="ECO:0000259" key="5">
    <source>
        <dbReference type="PROSITE" id="PS50931"/>
    </source>
</evidence>
<evidence type="ECO:0000256" key="1">
    <source>
        <dbReference type="ARBA" id="ARBA00009437"/>
    </source>
</evidence>
<comment type="caution">
    <text evidence="6">The sequence shown here is derived from an EMBL/GenBank/DDBJ whole genome shotgun (WGS) entry which is preliminary data.</text>
</comment>
<protein>
    <submittedName>
        <fullName evidence="6">LysR family transcriptional regulator</fullName>
    </submittedName>
</protein>
<dbReference type="PRINTS" id="PR00039">
    <property type="entry name" value="HTHLYSR"/>
</dbReference>
<dbReference type="PANTHER" id="PTHR30537:SF26">
    <property type="entry name" value="GLYCINE CLEAVAGE SYSTEM TRANSCRIPTIONAL ACTIVATOR"/>
    <property type="match status" value="1"/>
</dbReference>
<dbReference type="Proteomes" id="UP001151234">
    <property type="component" value="Unassembled WGS sequence"/>
</dbReference>
<evidence type="ECO:0000256" key="4">
    <source>
        <dbReference type="ARBA" id="ARBA00023163"/>
    </source>
</evidence>
<dbReference type="InterPro" id="IPR036390">
    <property type="entry name" value="WH_DNA-bd_sf"/>
</dbReference>
<reference evidence="6" key="1">
    <citation type="submission" date="2022-11" db="EMBL/GenBank/DDBJ databases">
        <title>Draft genome sequence of Hoeflea poritis E7-10 and Hoeflea prorocentri PM5-8, separated from scleractinian coral Porites lutea and marine dinoflagellate.</title>
        <authorList>
            <person name="Zhang G."/>
            <person name="Wei Q."/>
            <person name="Cai L."/>
        </authorList>
    </citation>
    <scope>NUCLEOTIDE SEQUENCE</scope>
    <source>
        <strain evidence="6">PM5-8</strain>
    </source>
</reference>
<dbReference type="GO" id="GO:0006351">
    <property type="term" value="P:DNA-templated transcription"/>
    <property type="evidence" value="ECO:0007669"/>
    <property type="project" value="TreeGrafter"/>
</dbReference>
<dbReference type="AlphaFoldDB" id="A0A9X3UIH6"/>
<dbReference type="FunFam" id="3.40.190.10:FF:000017">
    <property type="entry name" value="Glycine cleavage system transcriptional activator"/>
    <property type="match status" value="1"/>
</dbReference>
<keyword evidence="4" id="KW-0804">Transcription</keyword>
<proteinExistence type="inferred from homology"/>
<dbReference type="PANTHER" id="PTHR30537">
    <property type="entry name" value="HTH-TYPE TRANSCRIPTIONAL REGULATOR"/>
    <property type="match status" value="1"/>
</dbReference>
<evidence type="ECO:0000313" key="7">
    <source>
        <dbReference type="Proteomes" id="UP001151234"/>
    </source>
</evidence>
<accession>A0A9X3UIH6</accession>
<evidence type="ECO:0000256" key="2">
    <source>
        <dbReference type="ARBA" id="ARBA00023015"/>
    </source>
</evidence>
<dbReference type="Pfam" id="PF00126">
    <property type="entry name" value="HTH_1"/>
    <property type="match status" value="1"/>
</dbReference>
<keyword evidence="3" id="KW-0238">DNA-binding</keyword>
<evidence type="ECO:0000313" key="6">
    <source>
        <dbReference type="EMBL" id="MDA5399079.1"/>
    </source>
</evidence>
<dbReference type="Gene3D" id="1.10.10.10">
    <property type="entry name" value="Winged helix-like DNA-binding domain superfamily/Winged helix DNA-binding domain"/>
    <property type="match status" value="1"/>
</dbReference>
<dbReference type="Pfam" id="PF03466">
    <property type="entry name" value="LysR_substrate"/>
    <property type="match status" value="1"/>
</dbReference>
<organism evidence="6 7">
    <name type="scientific">Hoeflea prorocentri</name>
    <dbReference type="NCBI Taxonomy" id="1922333"/>
    <lineage>
        <taxon>Bacteria</taxon>
        <taxon>Pseudomonadati</taxon>
        <taxon>Pseudomonadota</taxon>
        <taxon>Alphaproteobacteria</taxon>
        <taxon>Hyphomicrobiales</taxon>
        <taxon>Rhizobiaceae</taxon>
        <taxon>Hoeflea</taxon>
    </lineage>
</organism>
<keyword evidence="7" id="KW-1185">Reference proteome</keyword>
<keyword evidence="2" id="KW-0805">Transcription regulation</keyword>
<dbReference type="InterPro" id="IPR005119">
    <property type="entry name" value="LysR_subst-bd"/>
</dbReference>
<gene>
    <name evidence="6" type="ORF">OQ273_10890</name>
</gene>
<dbReference type="SUPFAM" id="SSF53850">
    <property type="entry name" value="Periplasmic binding protein-like II"/>
    <property type="match status" value="1"/>
</dbReference>
<comment type="similarity">
    <text evidence="1">Belongs to the LysR transcriptional regulatory family.</text>
</comment>
<dbReference type="EMBL" id="JAPJZI010000001">
    <property type="protein sequence ID" value="MDA5399079.1"/>
    <property type="molecule type" value="Genomic_DNA"/>
</dbReference>
<sequence length="302" mass="33349">MRSYVARRLPQTSLLETFEAAARRGSFTLAAADLNMTQGAVSRQIRALEQQLGTELFVRERQRIFLSPAGATYLEEISKALSIIRMASTALQVNPDGGVLNLGIVPTFGTRWLAPRLPEFFKENPGITVNLTTKLRPFDFSSEMLDAAIHFGADDWPGTEQLFLAEETVVLACSPDLLPRLNITTVEDVARGPLLHLATRPHAWKRWFDMNGLNTDVAAGPTFDQFATMAQAAAHSLGLALLPEFLIEDELRSGRLVAAWDGANKSIGSYALIWPAARRDHPPLVRFRQWIKDAVSRGLQGA</sequence>
<dbReference type="GO" id="GO:0043565">
    <property type="term" value="F:sequence-specific DNA binding"/>
    <property type="evidence" value="ECO:0007669"/>
    <property type="project" value="TreeGrafter"/>
</dbReference>
<dbReference type="InterPro" id="IPR000847">
    <property type="entry name" value="LysR_HTH_N"/>
</dbReference>
<dbReference type="InterPro" id="IPR058163">
    <property type="entry name" value="LysR-type_TF_proteobact-type"/>
</dbReference>